<dbReference type="SMART" id="SM00283">
    <property type="entry name" value="MA"/>
    <property type="match status" value="1"/>
</dbReference>
<evidence type="ECO:0000256" key="4">
    <source>
        <dbReference type="ARBA" id="ARBA00022989"/>
    </source>
</evidence>
<evidence type="ECO:0000256" key="6">
    <source>
        <dbReference type="ARBA" id="ARBA00023224"/>
    </source>
</evidence>
<keyword evidence="9" id="KW-0175">Coiled coil</keyword>
<dbReference type="Pfam" id="PF00672">
    <property type="entry name" value="HAMP"/>
    <property type="match status" value="1"/>
</dbReference>
<dbReference type="RefSeq" id="WP_099034420.1">
    <property type="nucleotide sequence ID" value="NZ_BMGJ01000007.1"/>
</dbReference>
<evidence type="ECO:0000259" key="13">
    <source>
        <dbReference type="PROSITE" id="PS50885"/>
    </source>
</evidence>
<dbReference type="InterPro" id="IPR024478">
    <property type="entry name" value="HlyB_4HB_MCP"/>
</dbReference>
<evidence type="ECO:0000256" key="3">
    <source>
        <dbReference type="ARBA" id="ARBA00022692"/>
    </source>
</evidence>
<organism evidence="14 15">
    <name type="scientific">Lacimicrobium alkaliphilum</name>
    <dbReference type="NCBI Taxonomy" id="1526571"/>
    <lineage>
        <taxon>Bacteria</taxon>
        <taxon>Pseudomonadati</taxon>
        <taxon>Pseudomonadota</taxon>
        <taxon>Gammaproteobacteria</taxon>
        <taxon>Alteromonadales</taxon>
        <taxon>Alteromonadaceae</taxon>
        <taxon>Lacimicrobium</taxon>
    </lineage>
</organism>
<keyword evidence="6 8" id="KW-0807">Transducer</keyword>
<evidence type="ECO:0000259" key="11">
    <source>
        <dbReference type="PROSITE" id="PS50111"/>
    </source>
</evidence>
<dbReference type="PROSITE" id="PS50192">
    <property type="entry name" value="T_SNARE"/>
    <property type="match status" value="1"/>
</dbReference>
<keyword evidence="4 10" id="KW-1133">Transmembrane helix</keyword>
<dbReference type="EMBL" id="BMGJ01000007">
    <property type="protein sequence ID" value="GGD65579.1"/>
    <property type="molecule type" value="Genomic_DNA"/>
</dbReference>
<evidence type="ECO:0000256" key="1">
    <source>
        <dbReference type="ARBA" id="ARBA00004429"/>
    </source>
</evidence>
<dbReference type="InterPro" id="IPR003660">
    <property type="entry name" value="HAMP_dom"/>
</dbReference>
<dbReference type="Pfam" id="PF12729">
    <property type="entry name" value="4HB_MCP_1"/>
    <property type="match status" value="1"/>
</dbReference>
<evidence type="ECO:0000256" key="9">
    <source>
        <dbReference type="SAM" id="Coils"/>
    </source>
</evidence>
<dbReference type="PANTHER" id="PTHR32089">
    <property type="entry name" value="METHYL-ACCEPTING CHEMOTAXIS PROTEIN MCPB"/>
    <property type="match status" value="1"/>
</dbReference>
<keyword evidence="15" id="KW-1185">Reference proteome</keyword>
<dbReference type="SMART" id="SM00304">
    <property type="entry name" value="HAMP"/>
    <property type="match status" value="1"/>
</dbReference>
<feature type="domain" description="T-SNARE coiled-coil homology" evidence="12">
    <location>
        <begin position="456"/>
        <end position="518"/>
    </location>
</feature>
<evidence type="ECO:0000256" key="2">
    <source>
        <dbReference type="ARBA" id="ARBA00022519"/>
    </source>
</evidence>
<evidence type="ECO:0000313" key="14">
    <source>
        <dbReference type="EMBL" id="GGD65579.1"/>
    </source>
</evidence>
<keyword evidence="2" id="KW-1003">Cell membrane</keyword>
<feature type="transmembrane region" description="Helical" evidence="10">
    <location>
        <begin position="190"/>
        <end position="210"/>
    </location>
</feature>
<gene>
    <name evidence="14" type="ORF">GCM10011357_21040</name>
</gene>
<dbReference type="PROSITE" id="PS50111">
    <property type="entry name" value="CHEMOTAXIS_TRANSDUC_2"/>
    <property type="match status" value="1"/>
</dbReference>
<dbReference type="SUPFAM" id="SSF58104">
    <property type="entry name" value="Methyl-accepting chemotaxis protein (MCP) signaling domain"/>
    <property type="match status" value="1"/>
</dbReference>
<feature type="coiled-coil region" evidence="9">
    <location>
        <begin position="511"/>
        <end position="538"/>
    </location>
</feature>
<evidence type="ECO:0000256" key="5">
    <source>
        <dbReference type="ARBA" id="ARBA00023136"/>
    </source>
</evidence>
<comment type="caution">
    <text evidence="14">The sequence shown here is derived from an EMBL/GenBank/DDBJ whole genome shotgun (WGS) entry which is preliminary data.</text>
</comment>
<dbReference type="InterPro" id="IPR004089">
    <property type="entry name" value="MCPsignal_dom"/>
</dbReference>
<dbReference type="CDD" id="cd11386">
    <property type="entry name" value="MCP_signal"/>
    <property type="match status" value="1"/>
</dbReference>
<accession>A0ABQ1REC2</accession>
<keyword evidence="3 10" id="KW-0812">Transmembrane</keyword>
<dbReference type="InterPro" id="IPR004090">
    <property type="entry name" value="Chemotax_Me-accpt_rcpt"/>
</dbReference>
<protein>
    <submittedName>
        <fullName evidence="14">Chemotaxis transducer</fullName>
    </submittedName>
</protein>
<name>A0ABQ1REC2_9ALTE</name>
<sequence length="541" mass="59056">MLNLVTVRVRLAVLAALPIVFLIIAALIALSVLNNLNQGIGSLYNDRVVPLKQIKVVSDNYAVEIVDILHKFRAGVLTRSELQRRMQAAEQTADKEWQAYLGTKLTAEEQRLVNEAERNLKPVKAQIQNYRQMLNSGSLMSQEHQQFVQQLYQVFDPLSTSYQKLIELQQSEAAKFRQQSQQDYESTRTLFIVMIVIVLVLMTAVAVWIYRSIQGPLGSLRDTITDIGETANLTKRAEVTGNDEIAETAEGFNKMLGRIHSLVTDVTQASSTLASAAEEMHNISSQVATTATEQEHQTTQIATAVTEMSAAIQEVAQNALTTSQKANSADEQAQVGQNKVKQNIQSINALSEVVNNSSGVIQQLHSQANEINQVVQMIQNVAEQTNLLALNAAIEAARAGDSGRGFAVVADEVRQLAHNTQKATESISGMIGKLQVAAKEAVESMGLAQQRAEDSVGHASESSTVLEDIMRAISEISDMNVQVSTATEEQTTVADEISANINEFSSSISMVTESSQQNAQASSELAELAEKLQRQVSAFRV</sequence>
<proteinExistence type="inferred from homology"/>
<dbReference type="CDD" id="cd06225">
    <property type="entry name" value="HAMP"/>
    <property type="match status" value="1"/>
</dbReference>
<evidence type="ECO:0000256" key="7">
    <source>
        <dbReference type="ARBA" id="ARBA00029447"/>
    </source>
</evidence>
<dbReference type="Proteomes" id="UP000614272">
    <property type="component" value="Unassembled WGS sequence"/>
</dbReference>
<evidence type="ECO:0000259" key="12">
    <source>
        <dbReference type="PROSITE" id="PS50192"/>
    </source>
</evidence>
<comment type="similarity">
    <text evidence="7">Belongs to the methyl-accepting chemotaxis (MCP) protein family.</text>
</comment>
<dbReference type="PROSITE" id="PS50885">
    <property type="entry name" value="HAMP"/>
    <property type="match status" value="1"/>
</dbReference>
<dbReference type="PANTHER" id="PTHR32089:SF119">
    <property type="entry name" value="METHYL-ACCEPTING CHEMOTAXIS PROTEIN CTPL"/>
    <property type="match status" value="1"/>
</dbReference>
<feature type="domain" description="HAMP" evidence="13">
    <location>
        <begin position="211"/>
        <end position="264"/>
    </location>
</feature>
<dbReference type="Pfam" id="PF00015">
    <property type="entry name" value="MCPsignal"/>
    <property type="match status" value="1"/>
</dbReference>
<feature type="domain" description="Methyl-accepting transducer" evidence="11">
    <location>
        <begin position="269"/>
        <end position="505"/>
    </location>
</feature>
<evidence type="ECO:0000313" key="15">
    <source>
        <dbReference type="Proteomes" id="UP000614272"/>
    </source>
</evidence>
<evidence type="ECO:0000256" key="8">
    <source>
        <dbReference type="PROSITE-ProRule" id="PRU00284"/>
    </source>
</evidence>
<dbReference type="Gene3D" id="1.10.287.950">
    <property type="entry name" value="Methyl-accepting chemotaxis protein"/>
    <property type="match status" value="1"/>
</dbReference>
<dbReference type="PRINTS" id="PR00260">
    <property type="entry name" value="CHEMTRNSDUCR"/>
</dbReference>
<keyword evidence="2" id="KW-0997">Cell inner membrane</keyword>
<dbReference type="InterPro" id="IPR000727">
    <property type="entry name" value="T_SNARE_dom"/>
</dbReference>
<feature type="transmembrane region" description="Helical" evidence="10">
    <location>
        <begin position="12"/>
        <end position="33"/>
    </location>
</feature>
<evidence type="ECO:0000256" key="10">
    <source>
        <dbReference type="SAM" id="Phobius"/>
    </source>
</evidence>
<reference evidence="15" key="1">
    <citation type="journal article" date="2019" name="Int. J. Syst. Evol. Microbiol.">
        <title>The Global Catalogue of Microorganisms (GCM) 10K type strain sequencing project: providing services to taxonomists for standard genome sequencing and annotation.</title>
        <authorList>
            <consortium name="The Broad Institute Genomics Platform"/>
            <consortium name="The Broad Institute Genome Sequencing Center for Infectious Disease"/>
            <person name="Wu L."/>
            <person name="Ma J."/>
        </authorList>
    </citation>
    <scope>NUCLEOTIDE SEQUENCE [LARGE SCALE GENOMIC DNA]</scope>
    <source>
        <strain evidence="15">CGMCC 1.12923</strain>
    </source>
</reference>
<keyword evidence="5 10" id="KW-0472">Membrane</keyword>
<comment type="subcellular location">
    <subcellularLocation>
        <location evidence="1">Cell inner membrane</location>
        <topology evidence="1">Multi-pass membrane protein</topology>
    </subcellularLocation>
</comment>